<keyword evidence="3" id="KW-1185">Reference proteome</keyword>
<evidence type="ECO:0000313" key="2">
    <source>
        <dbReference type="EMBL" id="MBB5642484.1"/>
    </source>
</evidence>
<dbReference type="Proteomes" id="UP000561726">
    <property type="component" value="Unassembled WGS sequence"/>
</dbReference>
<dbReference type="OrthoDB" id="4943423at2"/>
<dbReference type="Proteomes" id="UP000029864">
    <property type="component" value="Unassembled WGS sequence"/>
</dbReference>
<proteinExistence type="predicted"/>
<evidence type="ECO:0000313" key="1">
    <source>
        <dbReference type="EMBL" id="KGJ81724.1"/>
    </source>
</evidence>
<reference evidence="2 4" key="2">
    <citation type="submission" date="2020-08" db="EMBL/GenBank/DDBJ databases">
        <title>Sequencing the genomes of 1000 actinobacteria strains.</title>
        <authorList>
            <person name="Klenk H.-P."/>
        </authorList>
    </citation>
    <scope>NUCLEOTIDE SEQUENCE [LARGE SCALE GENOMIC DNA]</scope>
    <source>
        <strain evidence="2 4">DSM 21065</strain>
    </source>
</reference>
<gene>
    <name evidence="2" type="ORF">BJ997_003032</name>
    <name evidence="1" type="ORF">GY21_01140</name>
</gene>
<protein>
    <submittedName>
        <fullName evidence="1">Uncharacterized protein</fullName>
    </submittedName>
</protein>
<dbReference type="EMBL" id="JPXF01000003">
    <property type="protein sequence ID" value="KGJ81724.1"/>
    <property type="molecule type" value="Genomic_DNA"/>
</dbReference>
<dbReference type="EMBL" id="JACHBQ010000001">
    <property type="protein sequence ID" value="MBB5642484.1"/>
    <property type="molecule type" value="Genomic_DNA"/>
</dbReference>
<organism evidence="1 3">
    <name type="scientific">Cryobacterium roopkundense</name>
    <dbReference type="NCBI Taxonomy" id="1001240"/>
    <lineage>
        <taxon>Bacteria</taxon>
        <taxon>Bacillati</taxon>
        <taxon>Actinomycetota</taxon>
        <taxon>Actinomycetes</taxon>
        <taxon>Micrococcales</taxon>
        <taxon>Microbacteriaceae</taxon>
        <taxon>Cryobacterium</taxon>
    </lineage>
</organism>
<evidence type="ECO:0000313" key="3">
    <source>
        <dbReference type="Proteomes" id="UP000029864"/>
    </source>
</evidence>
<reference evidence="1 3" key="1">
    <citation type="submission" date="2014-08" db="EMBL/GenBank/DDBJ databases">
        <authorList>
            <person name="Sisinthy S."/>
        </authorList>
    </citation>
    <scope>NUCLEOTIDE SEQUENCE [LARGE SCALE GENOMIC DNA]</scope>
    <source>
        <strain evidence="1 3">RuG17</strain>
    </source>
</reference>
<accession>A0A099JTL0</accession>
<comment type="caution">
    <text evidence="1">The sequence shown here is derived from an EMBL/GenBank/DDBJ whole genome shotgun (WGS) entry which is preliminary data.</text>
</comment>
<name>A0A099JTL0_9MICO</name>
<dbReference type="RefSeq" id="WP_035834670.1">
    <property type="nucleotide sequence ID" value="NZ_JACHBQ010000001.1"/>
</dbReference>
<evidence type="ECO:0000313" key="4">
    <source>
        <dbReference type="Proteomes" id="UP000561726"/>
    </source>
</evidence>
<dbReference type="AlphaFoldDB" id="A0A099JTL0"/>
<sequence length="196" mass="21515">MHSGPGPHWSVAEDWGSPLAHHLVVRDMVGAREFDALRLPRTAASVGVVPGIPRRLARTLANEWRLWWNRCVAEEPGPVNADFRDAAGPAMPQGTHLSAFVLQHWPQIRACAEQMNERAGAAARFPGDLSITHAVADVSATLRRPTRPFSLSIEVLSLADTRLWRVAPTRVLVSTDLRLDAPAFGLLLHPVLRDLA</sequence>